<evidence type="ECO:0000313" key="2">
    <source>
        <dbReference type="Proteomes" id="UP000095657"/>
    </source>
</evidence>
<evidence type="ECO:0000313" key="1">
    <source>
        <dbReference type="EMBL" id="CUP10869.1"/>
    </source>
</evidence>
<dbReference type="PANTHER" id="PTHR37833:SF1">
    <property type="entry name" value="SIGNAL PEPTIDE PROTEIN"/>
    <property type="match status" value="1"/>
</dbReference>
<proteinExistence type="predicted"/>
<dbReference type="Proteomes" id="UP000095657">
    <property type="component" value="Unassembled WGS sequence"/>
</dbReference>
<gene>
    <name evidence="1" type="ORF">ERS852494_01506</name>
</gene>
<dbReference type="InterPro" id="IPR013783">
    <property type="entry name" value="Ig-like_fold"/>
</dbReference>
<name>A0A174KNW3_9BACE</name>
<dbReference type="PANTHER" id="PTHR37833">
    <property type="entry name" value="LIPOPROTEIN-RELATED"/>
    <property type="match status" value="1"/>
</dbReference>
<dbReference type="RefSeq" id="WP_055170943.1">
    <property type="nucleotide sequence ID" value="NZ_CP081920.1"/>
</dbReference>
<accession>A0A174KNW3</accession>
<dbReference type="InterPro" id="IPR011467">
    <property type="entry name" value="DUF1573"/>
</dbReference>
<dbReference type="AlphaFoldDB" id="A0A174KNW3"/>
<protein>
    <submittedName>
        <fullName evidence="1">Protein of uncharacterized function (DUF1573)</fullName>
    </submittedName>
</protein>
<dbReference type="PROSITE" id="PS51257">
    <property type="entry name" value="PROKAR_LIPOPROTEIN"/>
    <property type="match status" value="1"/>
</dbReference>
<dbReference type="Gene3D" id="2.60.40.10">
    <property type="entry name" value="Immunoglobulins"/>
    <property type="match status" value="1"/>
</dbReference>
<dbReference type="Pfam" id="PF07610">
    <property type="entry name" value="DUF1573"/>
    <property type="match status" value="1"/>
</dbReference>
<reference evidence="1 2" key="1">
    <citation type="submission" date="2015-09" db="EMBL/GenBank/DDBJ databases">
        <authorList>
            <consortium name="Pathogen Informatics"/>
        </authorList>
    </citation>
    <scope>NUCLEOTIDE SEQUENCE [LARGE SCALE GENOMIC DNA]</scope>
    <source>
        <strain evidence="1 2">2789STDY5834880</strain>
    </source>
</reference>
<sequence length="288" mass="33043">MKYCFLGFLALLFISCKGNKQQLAALLKEWEQKEIIFPSHTVFTIQGKDTVDFCIKDQYKVLVYTDSTGCTGCRLRLADWKKFMQQVDSTSADSVQFLFFFFPKKGMELHHTLKMALFNNPVCIDKQDSLNILNHFLQRMDFQTFLLNENNKVVAVGNPIYNNRVRDLYLKILSNNKSLENNNERRQTSLKIDQMVLDMQSFLWEEKQTKSLSIQNTGSIPLVINDVTTSCGCTVVDYPKQPILPGKSDTLHISYQAEHPGHFNKTISIYCNTTSSPILIKIKGNAEK</sequence>
<dbReference type="STRING" id="47678.ERS852494_01506"/>
<organism evidence="1 2">
    <name type="scientific">Bacteroides caccae</name>
    <dbReference type="NCBI Taxonomy" id="47678"/>
    <lineage>
        <taxon>Bacteria</taxon>
        <taxon>Pseudomonadati</taxon>
        <taxon>Bacteroidota</taxon>
        <taxon>Bacteroidia</taxon>
        <taxon>Bacteroidales</taxon>
        <taxon>Bacteroidaceae</taxon>
        <taxon>Bacteroides</taxon>
    </lineage>
</organism>
<dbReference type="EMBL" id="CZAI01000003">
    <property type="protein sequence ID" value="CUP10869.1"/>
    <property type="molecule type" value="Genomic_DNA"/>
</dbReference>